<dbReference type="RefSeq" id="WP_129968927.1">
    <property type="nucleotide sequence ID" value="NZ_JACCEW010000002.1"/>
</dbReference>
<dbReference type="PANTHER" id="PTHR44196:SF1">
    <property type="entry name" value="DEHYDROGENASE_REDUCTASE SDR FAMILY MEMBER 7B"/>
    <property type="match status" value="1"/>
</dbReference>
<keyword evidence="2" id="KW-0560">Oxidoreductase</keyword>
<evidence type="ECO:0000313" key="3">
    <source>
        <dbReference type="EMBL" id="NYT37013.1"/>
    </source>
</evidence>
<keyword evidence="4" id="KW-1185">Reference proteome</keyword>
<dbReference type="InterPro" id="IPR020904">
    <property type="entry name" value="Sc_DH/Rdtase_CS"/>
</dbReference>
<dbReference type="PROSITE" id="PS00061">
    <property type="entry name" value="ADH_SHORT"/>
    <property type="match status" value="1"/>
</dbReference>
<reference evidence="3 4" key="1">
    <citation type="submission" date="2020-07" db="EMBL/GenBank/DDBJ databases">
        <title>Taxonomic revisions and descriptions of new bacterial species based on genomic comparisons in the high-G+C-content subgroup of the family Alcaligenaceae.</title>
        <authorList>
            <person name="Szabo A."/>
            <person name="Felfoldi T."/>
        </authorList>
    </citation>
    <scope>NUCLEOTIDE SEQUENCE [LARGE SCALE GENOMIC DNA]</scope>
    <source>
        <strain evidence="3 4">DSM 25264</strain>
    </source>
</reference>
<evidence type="ECO:0000256" key="2">
    <source>
        <dbReference type="ARBA" id="ARBA00023002"/>
    </source>
</evidence>
<dbReference type="InterPro" id="IPR002347">
    <property type="entry name" value="SDR_fam"/>
</dbReference>
<dbReference type="Gene3D" id="3.40.50.720">
    <property type="entry name" value="NAD(P)-binding Rossmann-like Domain"/>
    <property type="match status" value="1"/>
</dbReference>
<dbReference type="AlphaFoldDB" id="A0A853FA83"/>
<gene>
    <name evidence="3" type="ORF">H0A68_09020</name>
</gene>
<name>A0A853FA83_9BURK</name>
<dbReference type="InterPro" id="IPR036291">
    <property type="entry name" value="NAD(P)-bd_dom_sf"/>
</dbReference>
<dbReference type="Pfam" id="PF00106">
    <property type="entry name" value="adh_short"/>
    <property type="match status" value="1"/>
</dbReference>
<dbReference type="OrthoDB" id="9797538at2"/>
<sequence length="267" mass="28440">MTAAGAQPPLGAEAASRGILITGAAGGIGSALAREYAAPGVTLVLHARDASHLQPLAQACQAKGARVVVKGLDVRDTAALLDWLRYMSETMRLDLVVVNAGVNIHGKPDGSGEDWDEMQVLLDVNIRAALATVQGVLPAMRARGSGQIALMSSLAAQRGLPITPTYSASKAAVNAYGEGMRDWLGPQGIKVNVIMPGYVESKMCHDMPGPKPFLWTAEKAARVIRRGLDRNRARISFPFPLNFSCWFLGLAHPALSSWLLKRFGFGD</sequence>
<evidence type="ECO:0000256" key="1">
    <source>
        <dbReference type="ARBA" id="ARBA00006484"/>
    </source>
</evidence>
<accession>A0A853FA83</accession>
<dbReference type="PRINTS" id="PR00081">
    <property type="entry name" value="GDHRDH"/>
</dbReference>
<comment type="similarity">
    <text evidence="1">Belongs to the short-chain dehydrogenases/reductases (SDR) family.</text>
</comment>
<comment type="caution">
    <text evidence="3">The sequence shown here is derived from an EMBL/GenBank/DDBJ whole genome shotgun (WGS) entry which is preliminary data.</text>
</comment>
<proteinExistence type="inferred from homology"/>
<evidence type="ECO:0000313" key="4">
    <source>
        <dbReference type="Proteomes" id="UP000580517"/>
    </source>
</evidence>
<dbReference type="Proteomes" id="UP000580517">
    <property type="component" value="Unassembled WGS sequence"/>
</dbReference>
<organism evidence="3 4">
    <name type="scientific">Allopusillimonas soli</name>
    <dbReference type="NCBI Taxonomy" id="659016"/>
    <lineage>
        <taxon>Bacteria</taxon>
        <taxon>Pseudomonadati</taxon>
        <taxon>Pseudomonadota</taxon>
        <taxon>Betaproteobacteria</taxon>
        <taxon>Burkholderiales</taxon>
        <taxon>Alcaligenaceae</taxon>
        <taxon>Allopusillimonas</taxon>
    </lineage>
</organism>
<dbReference type="PANTHER" id="PTHR44196">
    <property type="entry name" value="DEHYDROGENASE/REDUCTASE SDR FAMILY MEMBER 7B"/>
    <property type="match status" value="1"/>
</dbReference>
<dbReference type="GO" id="GO:0016491">
    <property type="term" value="F:oxidoreductase activity"/>
    <property type="evidence" value="ECO:0007669"/>
    <property type="project" value="UniProtKB-KW"/>
</dbReference>
<dbReference type="GO" id="GO:0016020">
    <property type="term" value="C:membrane"/>
    <property type="evidence" value="ECO:0007669"/>
    <property type="project" value="TreeGrafter"/>
</dbReference>
<dbReference type="EMBL" id="JACCEW010000002">
    <property type="protein sequence ID" value="NYT37013.1"/>
    <property type="molecule type" value="Genomic_DNA"/>
</dbReference>
<dbReference type="SUPFAM" id="SSF51735">
    <property type="entry name" value="NAD(P)-binding Rossmann-fold domains"/>
    <property type="match status" value="1"/>
</dbReference>
<protein>
    <submittedName>
        <fullName evidence="3">SDR family NAD(P)-dependent oxidoreductase</fullName>
    </submittedName>
</protein>